<dbReference type="SUPFAM" id="SSF48452">
    <property type="entry name" value="TPR-like"/>
    <property type="match status" value="1"/>
</dbReference>
<gene>
    <name evidence="1" type="ORF">OVA965_LOCUS33646</name>
    <name evidence="2" type="ORF">TMI583_LOCUS34539</name>
</gene>
<proteinExistence type="predicted"/>
<evidence type="ECO:0000313" key="3">
    <source>
        <dbReference type="Proteomes" id="UP000682733"/>
    </source>
</evidence>
<feature type="non-terminal residue" evidence="2">
    <location>
        <position position="1"/>
    </location>
</feature>
<dbReference type="InterPro" id="IPR019734">
    <property type="entry name" value="TPR_rpt"/>
</dbReference>
<evidence type="ECO:0000313" key="1">
    <source>
        <dbReference type="EMBL" id="CAF1419598.1"/>
    </source>
</evidence>
<sequence>DGRYLEHLKKTSTDDLRLYILFHIEIDGKLIFIGDMMSSIIKPKDDIWCDINENKITNINRSQNYFILLLNVSLNLNETDINMKLPHDKFKFYDNPCEYITAIGSFDNKHIYSVISSSYITSIIPLIHNQRQIHSIYIYGKEQQHQEKQQQQSTKIRGYYQTISDLCTMLEKDITECSEILSIDEHLSKLHIQTLNRSKIDSTSITCQEYIHVIIIDLICYNNEDDISDICKKLKLKNISTTIFNNINICKEFLCNHNNQMIFLILIYDSFRMLNGIDNLIHLSSIQTIYLLNEYKSGLKITTDDYKRMIKLFDQMSDLTKVLFNDLFISIKQIQYVPPFSILKMNDIISFRKMNSGDHKFLYEQFLIDILLEITMKDENENSNSNSSYIDNQFLFEILNRSFRTENINELLMYRHLIQDIHVKLSSLDHYQNITIVYRGQLMSNDDLKLFRDNIRKYVSFNTFLTVTTSYHTAMALTGNGVYHPLFESILFEIKMPINTHSNRQYRLRPFTDGNNLYQFSIGTTFIIKSIKLFMNTIWCIELEYSDINEIKRNFENELGQLLSPLTFVNFLNALNEYNKAESFFNYLLNRLPSYFTSNRSMLYNNMGLVYAMNNNTQRALEYYTLAGIVMTNDDNKTTTTDQTNLIVKDSIKNKTDNKISLKHIQRITDYSLALIYYNIANVYFQQTKYTLALKYCEKAILTADSKNDFESIKKCENMISTIIKSGFIAS</sequence>
<dbReference type="EMBL" id="CAJOBA010049159">
    <property type="protein sequence ID" value="CAF4220718.1"/>
    <property type="molecule type" value="Genomic_DNA"/>
</dbReference>
<protein>
    <submittedName>
        <fullName evidence="2">Uncharacterized protein</fullName>
    </submittedName>
</protein>
<comment type="caution">
    <text evidence="2">The sequence shown here is derived from an EMBL/GenBank/DDBJ whole genome shotgun (WGS) entry which is preliminary data.</text>
</comment>
<dbReference type="AlphaFoldDB" id="A0A8S2SH33"/>
<dbReference type="Proteomes" id="UP000677228">
    <property type="component" value="Unassembled WGS sequence"/>
</dbReference>
<evidence type="ECO:0000313" key="2">
    <source>
        <dbReference type="EMBL" id="CAF4220718.1"/>
    </source>
</evidence>
<name>A0A8S2SH33_9BILA</name>
<reference evidence="2" key="1">
    <citation type="submission" date="2021-02" db="EMBL/GenBank/DDBJ databases">
        <authorList>
            <person name="Nowell W R."/>
        </authorList>
    </citation>
    <scope>NUCLEOTIDE SEQUENCE</scope>
</reference>
<dbReference type="EMBL" id="CAJNOK010027405">
    <property type="protein sequence ID" value="CAF1419598.1"/>
    <property type="molecule type" value="Genomic_DNA"/>
</dbReference>
<dbReference type="Gene3D" id="1.25.40.10">
    <property type="entry name" value="Tetratricopeptide repeat domain"/>
    <property type="match status" value="2"/>
</dbReference>
<dbReference type="SMART" id="SM00028">
    <property type="entry name" value="TPR"/>
    <property type="match status" value="2"/>
</dbReference>
<dbReference type="InterPro" id="IPR011990">
    <property type="entry name" value="TPR-like_helical_dom_sf"/>
</dbReference>
<organism evidence="2 3">
    <name type="scientific">Didymodactylos carnosus</name>
    <dbReference type="NCBI Taxonomy" id="1234261"/>
    <lineage>
        <taxon>Eukaryota</taxon>
        <taxon>Metazoa</taxon>
        <taxon>Spiralia</taxon>
        <taxon>Gnathifera</taxon>
        <taxon>Rotifera</taxon>
        <taxon>Eurotatoria</taxon>
        <taxon>Bdelloidea</taxon>
        <taxon>Philodinida</taxon>
        <taxon>Philodinidae</taxon>
        <taxon>Didymodactylos</taxon>
    </lineage>
</organism>
<dbReference type="Proteomes" id="UP000682733">
    <property type="component" value="Unassembled WGS sequence"/>
</dbReference>
<accession>A0A8S2SH33</accession>